<dbReference type="RefSeq" id="WP_068022822.1">
    <property type="nucleotide sequence ID" value="NZ_QQAZ01000008.1"/>
</dbReference>
<feature type="region of interest" description="Disordered" evidence="1">
    <location>
        <begin position="131"/>
        <end position="157"/>
    </location>
</feature>
<dbReference type="EMBL" id="QQAZ01000008">
    <property type="protein sequence ID" value="RDI48526.1"/>
    <property type="molecule type" value="Genomic_DNA"/>
</dbReference>
<evidence type="ECO:0000313" key="2">
    <source>
        <dbReference type="EMBL" id="RDI48526.1"/>
    </source>
</evidence>
<keyword evidence="3" id="KW-1185">Reference proteome</keyword>
<feature type="region of interest" description="Disordered" evidence="1">
    <location>
        <begin position="48"/>
        <end position="68"/>
    </location>
</feature>
<comment type="caution">
    <text evidence="2">The sequence shown here is derived from an EMBL/GenBank/DDBJ whole genome shotgun (WGS) entry which is preliminary data.</text>
</comment>
<organism evidence="2 3">
    <name type="scientific">Nocardia mexicana</name>
    <dbReference type="NCBI Taxonomy" id="279262"/>
    <lineage>
        <taxon>Bacteria</taxon>
        <taxon>Bacillati</taxon>
        <taxon>Actinomycetota</taxon>
        <taxon>Actinomycetes</taxon>
        <taxon>Mycobacteriales</taxon>
        <taxon>Nocardiaceae</taxon>
        <taxon>Nocardia</taxon>
    </lineage>
</organism>
<protein>
    <submittedName>
        <fullName evidence="2">Uncharacterized protein</fullName>
    </submittedName>
</protein>
<sequence length="157" mass="17302">MAINRGFRFPIGFNQAFPKGLVLNSEIVPLTKYNPDPRSIPEQEFDIDKKTGEGTGNPLWKATVTDPHEDKAKRKSFEVIFIAPVQPVPSTEEIVPGTGWRMVELEGLTAEPKVMGQGEFKYLGYQYRATGIKGDNSGAKQPPNNVGASRPRDDKAA</sequence>
<proteinExistence type="predicted"/>
<feature type="compositionally biased region" description="Polar residues" evidence="1">
    <location>
        <begin position="138"/>
        <end position="147"/>
    </location>
</feature>
<dbReference type="STRING" id="1210089.GCA_001613165_04477"/>
<dbReference type="AlphaFoldDB" id="A0A370GZ05"/>
<evidence type="ECO:0000256" key="1">
    <source>
        <dbReference type="SAM" id="MobiDB-lite"/>
    </source>
</evidence>
<name>A0A370GZ05_9NOCA</name>
<dbReference type="Proteomes" id="UP000255355">
    <property type="component" value="Unassembled WGS sequence"/>
</dbReference>
<evidence type="ECO:0000313" key="3">
    <source>
        <dbReference type="Proteomes" id="UP000255355"/>
    </source>
</evidence>
<accession>A0A370GZ05</accession>
<reference evidence="2 3" key="1">
    <citation type="submission" date="2018-07" db="EMBL/GenBank/DDBJ databases">
        <title>Genomic Encyclopedia of Type Strains, Phase IV (KMG-IV): sequencing the most valuable type-strain genomes for metagenomic binning, comparative biology and taxonomic classification.</title>
        <authorList>
            <person name="Goeker M."/>
        </authorList>
    </citation>
    <scope>NUCLEOTIDE SEQUENCE [LARGE SCALE GENOMIC DNA]</scope>
    <source>
        <strain evidence="2 3">DSM 44952</strain>
    </source>
</reference>
<gene>
    <name evidence="2" type="ORF">DFR68_108359</name>
</gene>
<dbReference type="OrthoDB" id="3689685at2"/>